<organism evidence="3 4">
    <name type="scientific">Paspalum notatum var. saurae</name>
    <dbReference type="NCBI Taxonomy" id="547442"/>
    <lineage>
        <taxon>Eukaryota</taxon>
        <taxon>Viridiplantae</taxon>
        <taxon>Streptophyta</taxon>
        <taxon>Embryophyta</taxon>
        <taxon>Tracheophyta</taxon>
        <taxon>Spermatophyta</taxon>
        <taxon>Magnoliopsida</taxon>
        <taxon>Liliopsida</taxon>
        <taxon>Poales</taxon>
        <taxon>Poaceae</taxon>
        <taxon>PACMAD clade</taxon>
        <taxon>Panicoideae</taxon>
        <taxon>Andropogonodae</taxon>
        <taxon>Paspaleae</taxon>
        <taxon>Paspalinae</taxon>
        <taxon>Paspalum</taxon>
    </lineage>
</organism>
<gene>
    <name evidence="3" type="ORF">U9M48_025654</name>
</gene>
<dbReference type="Proteomes" id="UP001341281">
    <property type="component" value="Chromosome 05"/>
</dbReference>
<feature type="transmembrane region" description="Helical" evidence="2">
    <location>
        <begin position="183"/>
        <end position="212"/>
    </location>
</feature>
<proteinExistence type="predicted"/>
<reference evidence="3 4" key="1">
    <citation type="submission" date="2024-02" db="EMBL/GenBank/DDBJ databases">
        <title>High-quality chromosome-scale genome assembly of Pensacola bahiagrass (Paspalum notatum Flugge var. saurae).</title>
        <authorList>
            <person name="Vega J.M."/>
            <person name="Podio M."/>
            <person name="Orjuela J."/>
            <person name="Siena L.A."/>
            <person name="Pessino S.C."/>
            <person name="Combes M.C."/>
            <person name="Mariac C."/>
            <person name="Albertini E."/>
            <person name="Pupilli F."/>
            <person name="Ortiz J.P.A."/>
            <person name="Leblanc O."/>
        </authorList>
    </citation>
    <scope>NUCLEOTIDE SEQUENCE [LARGE SCALE GENOMIC DNA]</scope>
    <source>
        <strain evidence="3">R1</strain>
        <tissue evidence="3">Leaf</tissue>
    </source>
</reference>
<keyword evidence="4" id="KW-1185">Reference proteome</keyword>
<keyword evidence="2" id="KW-0472">Membrane</keyword>
<sequence length="473" mass="51197">MQELGFGLQGDLFQHKAIQHLESMKLEKWASNPQTVYLNLQEAPSAAVLSPQRQWRHLLWRLVPFLQPPAAALSDFLGWHRGGQGFIPTRPRSRAHAQSVRQSKCFAHTILQEGGQQLGCINQAIGELLLQGRVDGGGRGDGRVNLKGRVDDVDVVRSLPSVMTGTIPIPPPRRALALPVHRVAAVELAATITAAKVASAVSLVVAVLAIMAPPAAPAFKVRVVVVVAAPDSTLLLLLVAPSVALVAPLVALLPRWWWVVREVLERATGPRLSVDHPQIPAREPPDTWSDVALFVPRLDSVHNDTVLAAGLPVFRQRLHHQNRRELGIPCLAGETQPDLLRDGARVRSPGPQVHRLGLVGVDEVCLDGLQCAAPGDDALDDVRIPGMVRDTVKAELDPVQESNSQGRAQAAPSDEANVDAAALGVALLDGYIAVVRMLELDEEGLRMMSGDRDFAWAQLELLAQHRFNLLGAR</sequence>
<dbReference type="EMBL" id="CP144749">
    <property type="protein sequence ID" value="WVZ77838.1"/>
    <property type="molecule type" value="Genomic_DNA"/>
</dbReference>
<dbReference type="AlphaFoldDB" id="A0AAQ3TQU9"/>
<accession>A0AAQ3TQU9</accession>
<feature type="region of interest" description="Disordered" evidence="1">
    <location>
        <begin position="396"/>
        <end position="415"/>
    </location>
</feature>
<evidence type="ECO:0000256" key="2">
    <source>
        <dbReference type="SAM" id="Phobius"/>
    </source>
</evidence>
<evidence type="ECO:0000313" key="4">
    <source>
        <dbReference type="Proteomes" id="UP001341281"/>
    </source>
</evidence>
<name>A0AAQ3TQU9_PASNO</name>
<keyword evidence="2" id="KW-1133">Transmembrane helix</keyword>
<feature type="transmembrane region" description="Helical" evidence="2">
    <location>
        <begin position="232"/>
        <end position="253"/>
    </location>
</feature>
<protein>
    <submittedName>
        <fullName evidence="3">Uncharacterized protein</fullName>
    </submittedName>
</protein>
<keyword evidence="2" id="KW-0812">Transmembrane</keyword>
<evidence type="ECO:0000256" key="1">
    <source>
        <dbReference type="SAM" id="MobiDB-lite"/>
    </source>
</evidence>
<evidence type="ECO:0000313" key="3">
    <source>
        <dbReference type="EMBL" id="WVZ77838.1"/>
    </source>
</evidence>